<feature type="compositionally biased region" description="Gly residues" evidence="5">
    <location>
        <begin position="60"/>
        <end position="69"/>
    </location>
</feature>
<evidence type="ECO:0000256" key="1">
    <source>
        <dbReference type="ARBA" id="ARBA00004613"/>
    </source>
</evidence>
<feature type="signal peptide" evidence="6">
    <location>
        <begin position="1"/>
        <end position="32"/>
    </location>
</feature>
<dbReference type="SMART" id="SM00110">
    <property type="entry name" value="C1Q"/>
    <property type="match status" value="1"/>
</dbReference>
<dbReference type="OrthoDB" id="5875591at2759"/>
<evidence type="ECO:0000313" key="8">
    <source>
        <dbReference type="EnsemblMetazoa" id="XP_038055953.1"/>
    </source>
</evidence>
<dbReference type="InterPro" id="IPR008160">
    <property type="entry name" value="Collagen"/>
</dbReference>
<dbReference type="AlphaFoldDB" id="A0A913ZWC3"/>
<dbReference type="RefSeq" id="XP_038055953.1">
    <property type="nucleotide sequence ID" value="XM_038200025.1"/>
</dbReference>
<dbReference type="InterPro" id="IPR008983">
    <property type="entry name" value="Tumour_necrosis_fac-like_dom"/>
</dbReference>
<keyword evidence="9" id="KW-1185">Reference proteome</keyword>
<dbReference type="SUPFAM" id="SSF49842">
    <property type="entry name" value="TNF-like"/>
    <property type="match status" value="1"/>
</dbReference>
<dbReference type="InterPro" id="IPR001073">
    <property type="entry name" value="C1q_dom"/>
</dbReference>
<dbReference type="Pfam" id="PF00386">
    <property type="entry name" value="C1q"/>
    <property type="match status" value="1"/>
</dbReference>
<protein>
    <recommendedName>
        <fullName evidence="7">C1q domain-containing protein</fullName>
    </recommendedName>
</protein>
<dbReference type="EnsemblMetazoa" id="XM_038200025.1">
    <property type="protein sequence ID" value="XP_038055953.1"/>
    <property type="gene ID" value="LOC119727945"/>
</dbReference>
<name>A0A913ZWC3_PATMI</name>
<feature type="compositionally biased region" description="Basic and acidic residues" evidence="5">
    <location>
        <begin position="117"/>
        <end position="128"/>
    </location>
</feature>
<sequence>MATREQRKPTGLLQLLPLVILLLWLSSNHCVAQEEPTDSNCCSACFQGPAGTPGVPGIPGNPGGNGIQGLLGPKGDPGLGLPGPTGETGVQGRKGDRGEPGMLGPPGKQGLAGRNGDIGERQKGDKGEPGIQGPLGPLGGKGQKGQPGDATLVTPTPPSAVAFTAYITSPVSGYSEDQVIIFDNIMTNLGGGYDSQTGLFTCLIPGAYFFTTSVQRMLSSRNPFVQLKHNSALIFTAYDNHHNHYHQSSNSAVLVLTRGDRVWLEVGDGNGIHSSTNRDSFFSGFLIQAM</sequence>
<feature type="compositionally biased region" description="Gly residues" evidence="5">
    <location>
        <begin position="136"/>
        <end position="145"/>
    </location>
</feature>
<evidence type="ECO:0000313" key="9">
    <source>
        <dbReference type="Proteomes" id="UP000887568"/>
    </source>
</evidence>
<organism evidence="8 9">
    <name type="scientific">Patiria miniata</name>
    <name type="common">Bat star</name>
    <name type="synonym">Asterina miniata</name>
    <dbReference type="NCBI Taxonomy" id="46514"/>
    <lineage>
        <taxon>Eukaryota</taxon>
        <taxon>Metazoa</taxon>
        <taxon>Echinodermata</taxon>
        <taxon>Eleutherozoa</taxon>
        <taxon>Asterozoa</taxon>
        <taxon>Asteroidea</taxon>
        <taxon>Valvatacea</taxon>
        <taxon>Valvatida</taxon>
        <taxon>Asterinidae</taxon>
        <taxon>Patiria</taxon>
    </lineage>
</organism>
<keyword evidence="3 6" id="KW-0732">Signal</keyword>
<dbReference type="Pfam" id="PF01391">
    <property type="entry name" value="Collagen"/>
    <property type="match status" value="1"/>
</dbReference>
<feature type="chain" id="PRO_5037823946" description="C1q domain-containing protein" evidence="6">
    <location>
        <begin position="33"/>
        <end position="290"/>
    </location>
</feature>
<evidence type="ECO:0000256" key="5">
    <source>
        <dbReference type="SAM" id="MobiDB-lite"/>
    </source>
</evidence>
<evidence type="ECO:0000256" key="2">
    <source>
        <dbReference type="ARBA" id="ARBA00022525"/>
    </source>
</evidence>
<dbReference type="GeneID" id="119727945"/>
<accession>A0A913ZWC3</accession>
<reference evidence="8" key="1">
    <citation type="submission" date="2022-11" db="UniProtKB">
        <authorList>
            <consortium name="EnsemblMetazoa"/>
        </authorList>
    </citation>
    <scope>IDENTIFICATION</scope>
</reference>
<dbReference type="PRINTS" id="PR00007">
    <property type="entry name" value="COMPLEMNTC1Q"/>
</dbReference>
<dbReference type="PROSITE" id="PS50871">
    <property type="entry name" value="C1Q"/>
    <property type="match status" value="1"/>
</dbReference>
<dbReference type="PANTHER" id="PTHR15427">
    <property type="entry name" value="EMILIN ELASTIN MICROFIBRIL INTERFACE-LOCATED PROTEIN ELASTIN MICROFIBRIL INTERFACER"/>
    <property type="match status" value="1"/>
</dbReference>
<comment type="subcellular location">
    <subcellularLocation>
        <location evidence="1">Secreted</location>
    </subcellularLocation>
</comment>
<proteinExistence type="predicted"/>
<keyword evidence="2" id="KW-0964">Secreted</keyword>
<evidence type="ECO:0000256" key="6">
    <source>
        <dbReference type="SAM" id="SignalP"/>
    </source>
</evidence>
<dbReference type="OMA" id="NDINEHY"/>
<dbReference type="GO" id="GO:0005581">
    <property type="term" value="C:collagen trimer"/>
    <property type="evidence" value="ECO:0007669"/>
    <property type="project" value="UniProtKB-KW"/>
</dbReference>
<evidence type="ECO:0000256" key="3">
    <source>
        <dbReference type="ARBA" id="ARBA00022729"/>
    </source>
</evidence>
<dbReference type="Gene3D" id="2.60.120.40">
    <property type="match status" value="1"/>
</dbReference>
<dbReference type="PANTHER" id="PTHR15427:SF52">
    <property type="entry name" value="C1Q DOMAIN-CONTAINING PROTEIN"/>
    <property type="match status" value="1"/>
</dbReference>
<keyword evidence="4" id="KW-0176">Collagen</keyword>
<evidence type="ECO:0000259" key="7">
    <source>
        <dbReference type="PROSITE" id="PS50871"/>
    </source>
</evidence>
<feature type="region of interest" description="Disordered" evidence="5">
    <location>
        <begin position="56"/>
        <end position="152"/>
    </location>
</feature>
<feature type="domain" description="C1q" evidence="7">
    <location>
        <begin position="156"/>
        <end position="290"/>
    </location>
</feature>
<evidence type="ECO:0000256" key="4">
    <source>
        <dbReference type="ARBA" id="ARBA00023119"/>
    </source>
</evidence>
<dbReference type="Proteomes" id="UP000887568">
    <property type="component" value="Unplaced"/>
</dbReference>
<dbReference type="InterPro" id="IPR050392">
    <property type="entry name" value="Collagen/C1q_domain"/>
</dbReference>